<reference evidence="3" key="1">
    <citation type="submission" date="2023-07" db="EMBL/GenBank/DDBJ databases">
        <title>Black Yeasts Isolated from many extreme environments.</title>
        <authorList>
            <person name="Coleine C."/>
            <person name="Stajich J.E."/>
            <person name="Selbmann L."/>
        </authorList>
    </citation>
    <scope>NUCLEOTIDE SEQUENCE</scope>
    <source>
        <strain evidence="3">CCFEE 5485</strain>
    </source>
</reference>
<evidence type="ECO:0000313" key="4">
    <source>
        <dbReference type="Proteomes" id="UP001274830"/>
    </source>
</evidence>
<organism evidence="3 4">
    <name type="scientific">Recurvomyces mirabilis</name>
    <dbReference type="NCBI Taxonomy" id="574656"/>
    <lineage>
        <taxon>Eukaryota</taxon>
        <taxon>Fungi</taxon>
        <taxon>Dikarya</taxon>
        <taxon>Ascomycota</taxon>
        <taxon>Pezizomycotina</taxon>
        <taxon>Dothideomycetes</taxon>
        <taxon>Dothideomycetidae</taxon>
        <taxon>Mycosphaerellales</taxon>
        <taxon>Teratosphaeriaceae</taxon>
        <taxon>Recurvomyces</taxon>
    </lineage>
</organism>
<dbReference type="Pfam" id="PF09350">
    <property type="entry name" value="DJC28_CD"/>
    <property type="match status" value="1"/>
</dbReference>
<accession>A0AAE0WQP0</accession>
<dbReference type="EMBL" id="JAUTXT010000012">
    <property type="protein sequence ID" value="KAK3675903.1"/>
    <property type="molecule type" value="Genomic_DNA"/>
</dbReference>
<feature type="region of interest" description="Disordered" evidence="1">
    <location>
        <begin position="36"/>
        <end position="85"/>
    </location>
</feature>
<feature type="domain" description="DnaJ homologue subfamily C member 28 conserved" evidence="2">
    <location>
        <begin position="238"/>
        <end position="307"/>
    </location>
</feature>
<evidence type="ECO:0000313" key="3">
    <source>
        <dbReference type="EMBL" id="KAK3675903.1"/>
    </source>
</evidence>
<dbReference type="InterPro" id="IPR018961">
    <property type="entry name" value="DnaJ_homolog_subfam-C_membr-28"/>
</dbReference>
<comment type="caution">
    <text evidence="3">The sequence shown here is derived from an EMBL/GenBank/DDBJ whole genome shotgun (WGS) entry which is preliminary data.</text>
</comment>
<keyword evidence="4" id="KW-1185">Reference proteome</keyword>
<dbReference type="PANTHER" id="PTHR39394:SF1">
    <property type="entry name" value="DNAJ HOMOLOGUE SUBFAMILY C MEMBER 28 CONSERVED DOMAIN-CONTAINING PROTEIN"/>
    <property type="match status" value="1"/>
</dbReference>
<feature type="region of interest" description="Disordered" evidence="1">
    <location>
        <begin position="155"/>
        <end position="180"/>
    </location>
</feature>
<evidence type="ECO:0000256" key="1">
    <source>
        <dbReference type="SAM" id="MobiDB-lite"/>
    </source>
</evidence>
<feature type="compositionally biased region" description="Basic and acidic residues" evidence="1">
    <location>
        <begin position="55"/>
        <end position="67"/>
    </location>
</feature>
<gene>
    <name evidence="3" type="ORF">LTR78_004095</name>
</gene>
<dbReference type="PANTHER" id="PTHR39394">
    <property type="entry name" value="YALI0E31793P"/>
    <property type="match status" value="1"/>
</dbReference>
<sequence>MQGISETVPFICARCLRVRVLNASFPLRKTIRYASSATAPQQDGGNGSATAPGGEEERGALSRRLEQMSEESLESGGRSARKAVDEAGFGDDLKRQLEEKIAASSFRSENANAFAQAGLLRAAGKGTRDIAAAQPWTGTESVEDASLRMLTDAHKPLRAPPRAPGVRVPTKIDTGRSADARGRGVRLASVRDNVSAYAVTNDPGLSEEERKKLRAQLKARFQPNARAVPATVQGLQSLANERIEDAIARGQFKNLPRGKAVERDPRADNPFLDTTEYFLNKMIQKQEIVPPWIEKQQELVATSTKFRSRLRSDWRRHIARSIASRGGSLDYQVKLADEHAYAEMLVNPSKKKMEQLNTADEQGHVSQITLAGELNTAAVVADASLETQIEVMEQTFDDHGNLKKPSQVVTLTAEEPGSVMPTPTPRQATVAPFRDAMWEQTEGSYLRKAVENLNSITRSYNLMAPELAKKPYYSLERELKACYADVAPTVAKAIHDRAMAPKIKGVQVVGHTPGGVLDRFAMDRASHVHDSRKPQYGFKEFWRDLFTSDKQ</sequence>
<name>A0AAE0WQP0_9PEZI</name>
<protein>
    <recommendedName>
        <fullName evidence="2">DnaJ homologue subfamily C member 28 conserved domain-containing protein</fullName>
    </recommendedName>
</protein>
<dbReference type="Proteomes" id="UP001274830">
    <property type="component" value="Unassembled WGS sequence"/>
</dbReference>
<proteinExistence type="predicted"/>
<dbReference type="AlphaFoldDB" id="A0AAE0WQP0"/>
<evidence type="ECO:0000259" key="2">
    <source>
        <dbReference type="Pfam" id="PF09350"/>
    </source>
</evidence>